<comment type="caution">
    <text evidence="2">The sequence shown here is derived from an EMBL/GenBank/DDBJ whole genome shotgun (WGS) entry which is preliminary data.</text>
</comment>
<evidence type="ECO:0000313" key="3">
    <source>
        <dbReference type="Proteomes" id="UP000823661"/>
    </source>
</evidence>
<dbReference type="PROSITE" id="PS51257">
    <property type="entry name" value="PROKAR_LIPOPROTEIN"/>
    <property type="match status" value="1"/>
</dbReference>
<evidence type="ECO:0008006" key="4">
    <source>
        <dbReference type="Google" id="ProtNLM"/>
    </source>
</evidence>
<dbReference type="AlphaFoldDB" id="A0A9D9ENU2"/>
<keyword evidence="1" id="KW-0732">Signal</keyword>
<gene>
    <name evidence="2" type="ORF">IAC06_00250</name>
</gene>
<protein>
    <recommendedName>
        <fullName evidence="4">Major fimbrial subunit protein N-terminal domain-containing protein</fullName>
    </recommendedName>
</protein>
<evidence type="ECO:0000256" key="1">
    <source>
        <dbReference type="SAM" id="SignalP"/>
    </source>
</evidence>
<evidence type="ECO:0000313" key="2">
    <source>
        <dbReference type="EMBL" id="MBO8451302.1"/>
    </source>
</evidence>
<reference evidence="2" key="1">
    <citation type="submission" date="2020-10" db="EMBL/GenBank/DDBJ databases">
        <authorList>
            <person name="Gilroy R."/>
        </authorList>
    </citation>
    <scope>NUCLEOTIDE SEQUENCE</scope>
    <source>
        <strain evidence="2">B1-20833</strain>
    </source>
</reference>
<proteinExistence type="predicted"/>
<sequence length="465" mass="50232">MKIYSLIATTAIAALALAGCNKETAAPATDPDAGTKTITLSIAGANLTKAPATPSEGWAEDAAINQLDIYFTTASGAIQNVYRFNADDTPEAWVAINAKQGVRFIGLDNVSRVYVVANSPADKYISGNISQVTATLGQLLPQGNNTDILYFGADEDIMPILDEEAENVGATIGNPEDQASQYYEAVISVRPVISRLEINKISVVTKGSVVKNLNVTGTEKAYTIAWEGFTPKLTGIYMSNFYGKITPVSYTLADEFATPAGNKIENGAWAVDSGIPSAYNLPALAYYSNYDSGYKNLFGADATAEGDKQVYFNGADATCVPFNFIVPFDPKETEPVIEIPESVTFNNPHFHFQFLFDNQAAYKVTVRTADGPVAEGTDEYLAVTADINFTTVSDDIYFANVVKFMKDASNEQTIAPNTIYKMSEVEINPFNLTTGTVGEDSYNVVVRVTPIDYNPIDVLPGFDKE</sequence>
<dbReference type="Proteomes" id="UP000823661">
    <property type="component" value="Unassembled WGS sequence"/>
</dbReference>
<organism evidence="2 3">
    <name type="scientific">Candidatus Cryptobacteroides intestinavium</name>
    <dbReference type="NCBI Taxonomy" id="2840766"/>
    <lineage>
        <taxon>Bacteria</taxon>
        <taxon>Pseudomonadati</taxon>
        <taxon>Bacteroidota</taxon>
        <taxon>Bacteroidia</taxon>
        <taxon>Bacteroidales</taxon>
        <taxon>Candidatus Cryptobacteroides</taxon>
    </lineage>
</organism>
<accession>A0A9D9ENU2</accession>
<feature type="chain" id="PRO_5039524517" description="Major fimbrial subunit protein N-terminal domain-containing protein" evidence="1">
    <location>
        <begin position="26"/>
        <end position="465"/>
    </location>
</feature>
<dbReference type="EMBL" id="JADIMI010000004">
    <property type="protein sequence ID" value="MBO8451302.1"/>
    <property type="molecule type" value="Genomic_DNA"/>
</dbReference>
<name>A0A9D9ENU2_9BACT</name>
<reference evidence="2" key="2">
    <citation type="journal article" date="2021" name="PeerJ">
        <title>Extensive microbial diversity within the chicken gut microbiome revealed by metagenomics and culture.</title>
        <authorList>
            <person name="Gilroy R."/>
            <person name="Ravi A."/>
            <person name="Getino M."/>
            <person name="Pursley I."/>
            <person name="Horton D.L."/>
            <person name="Alikhan N.F."/>
            <person name="Baker D."/>
            <person name="Gharbi K."/>
            <person name="Hall N."/>
            <person name="Watson M."/>
            <person name="Adriaenssens E.M."/>
            <person name="Foster-Nyarko E."/>
            <person name="Jarju S."/>
            <person name="Secka A."/>
            <person name="Antonio M."/>
            <person name="Oren A."/>
            <person name="Chaudhuri R.R."/>
            <person name="La Ragione R."/>
            <person name="Hildebrand F."/>
            <person name="Pallen M.J."/>
        </authorList>
    </citation>
    <scope>NUCLEOTIDE SEQUENCE</scope>
    <source>
        <strain evidence="2">B1-20833</strain>
    </source>
</reference>
<feature type="signal peptide" evidence="1">
    <location>
        <begin position="1"/>
        <end position="25"/>
    </location>
</feature>